<reference evidence="2" key="1">
    <citation type="submission" date="2016-11" db="UniProtKB">
        <authorList>
            <consortium name="WormBaseParasite"/>
        </authorList>
    </citation>
    <scope>IDENTIFICATION</scope>
    <source>
        <strain evidence="2">KR3021</strain>
    </source>
</reference>
<dbReference type="WBParaSite" id="RSKR_0000727200.1">
    <property type="protein sequence ID" value="RSKR_0000727200.1"/>
    <property type="gene ID" value="RSKR_0000727200"/>
</dbReference>
<sequence length="340" mass="37300">MLYQQFFSSDDNGKLKISTITDKIDLSGSRYDPSTFIGRAKHSFGTINPTYLFFSNEYLDECRKTITNYKKGIVDTKMTADELWTRKAHYDSAFHPETGEKAFVLGRMSAQSPCNALIKGAMLTFYKNPYAVFLWHWTNQGHGALLNYCNRSGKAGSGDNQRLMTAFGCATTAGVTTALTLNALVARMSVPPLVNRFVPLLASSIAMSINIPIIRQQEIFEGIAVKDENDKILGKSSIAATSAIGTVCLSRILIAAPYMIASPVLMEYLSKTKLYRNNTWISAPFQCLLTGLILCVSAPVGCSIFPQKASINVTSLEPALQGKLATLSYTSPVVYYNKGL</sequence>
<evidence type="ECO:0000313" key="2">
    <source>
        <dbReference type="WBParaSite" id="RSKR_0000727200.1"/>
    </source>
</evidence>
<name>A0AC35U3A6_9BILA</name>
<proteinExistence type="predicted"/>
<protein>
    <submittedName>
        <fullName evidence="2">Sidoreflexin</fullName>
    </submittedName>
</protein>
<accession>A0AC35U3A6</accession>
<evidence type="ECO:0000313" key="1">
    <source>
        <dbReference type="Proteomes" id="UP000095286"/>
    </source>
</evidence>
<dbReference type="Proteomes" id="UP000095286">
    <property type="component" value="Unplaced"/>
</dbReference>
<organism evidence="1 2">
    <name type="scientific">Rhabditophanes sp. KR3021</name>
    <dbReference type="NCBI Taxonomy" id="114890"/>
    <lineage>
        <taxon>Eukaryota</taxon>
        <taxon>Metazoa</taxon>
        <taxon>Ecdysozoa</taxon>
        <taxon>Nematoda</taxon>
        <taxon>Chromadorea</taxon>
        <taxon>Rhabditida</taxon>
        <taxon>Tylenchina</taxon>
        <taxon>Panagrolaimomorpha</taxon>
        <taxon>Strongyloidoidea</taxon>
        <taxon>Alloionematidae</taxon>
        <taxon>Rhabditophanes</taxon>
    </lineage>
</organism>